<dbReference type="Proteomes" id="UP000183200">
    <property type="component" value="Unassembled WGS sequence"/>
</dbReference>
<evidence type="ECO:0000313" key="4">
    <source>
        <dbReference type="EMBL" id="SDN33276.1"/>
    </source>
</evidence>
<dbReference type="PANTHER" id="PTHR11731:SF118">
    <property type="entry name" value="BLR1971 PROTEIN"/>
    <property type="match status" value="1"/>
</dbReference>
<reference evidence="5" key="1">
    <citation type="submission" date="2016-10" db="EMBL/GenBank/DDBJ databases">
        <authorList>
            <person name="Varghese N."/>
            <person name="Submissions S."/>
        </authorList>
    </citation>
    <scope>NUCLEOTIDE SEQUENCE [LARGE SCALE GENOMIC DNA]</scope>
    <source>
        <strain evidence="5">DSM 19110</strain>
    </source>
</reference>
<feature type="signal peptide" evidence="1">
    <location>
        <begin position="1"/>
        <end position="22"/>
    </location>
</feature>
<dbReference type="InterPro" id="IPR050278">
    <property type="entry name" value="Serine_Prot_S9B/DPPIV"/>
</dbReference>
<feature type="domain" description="Peptidase S9 prolyl oligopeptidase catalytic" evidence="2">
    <location>
        <begin position="538"/>
        <end position="720"/>
    </location>
</feature>
<dbReference type="Pfam" id="PF00326">
    <property type="entry name" value="Peptidase_S9"/>
    <property type="match status" value="1"/>
</dbReference>
<dbReference type="OrthoDB" id="9777457at2"/>
<dbReference type="Gene3D" id="3.40.50.1820">
    <property type="entry name" value="alpha/beta hydrolase"/>
    <property type="match status" value="1"/>
</dbReference>
<accession>A0A1H0AKC3</accession>
<organism evidence="4 5">
    <name type="scientific">Pedobacter steynii</name>
    <dbReference type="NCBI Taxonomy" id="430522"/>
    <lineage>
        <taxon>Bacteria</taxon>
        <taxon>Pseudomonadati</taxon>
        <taxon>Bacteroidota</taxon>
        <taxon>Sphingobacteriia</taxon>
        <taxon>Sphingobacteriales</taxon>
        <taxon>Sphingobacteriaceae</taxon>
        <taxon>Pedobacter</taxon>
    </lineage>
</organism>
<dbReference type="InterPro" id="IPR029058">
    <property type="entry name" value="AB_hydrolase_fold"/>
</dbReference>
<sequence length="744" mass="83953">MSAKYPLLVVLFITIQTSLAAAQGKLTDYQNAEALNGLMQKKIYNTATNIQWLAAAKKYFYAKRTAQGLEYIVVNPKGYGKSPAFDREKFATALSGWSAEKINANELPILLPVMSGDGKVLKFNYKKESLNCDLNTYALSKVPAPAANNRAEGKTPSPDGKWIGYIQNSNVYISASSDSAKTYQLSSDGSTANHYSPYLFWSPDSKKLATYKVKSPKHRLTYLIESSPTDQLQPKLRSREYPKPGDTVNQYTPSLFLVDTKQQIPVDNSLIPDQYHLSEPVWRKDSRAFSYEYNKRGHQLYSVMEVDLTGNTREVIREVSNTFVNYSRKKYRFDLGDGKEIIWASEVDGWNHLYLFHANGKLKNQITKGEWVVRRVINVNEKERTIIFEGSGMETGQDPYFIQYYKVNLDGTGLQKLTWENGNHAATFNENYSNFIDVYSRADQPSVTVLRDGKTGTVLQELEKSDITPLLNTGWKLPEVFSAKGRDGKTDIWGMIIRPRNFDPTKKYPVIEYIYAGPHDSFVPKNFIADSPLGLHELAELGFIVVQCDGMGTSNRSKAFHDVCWKNLKDSGFPDRIAFIKAAGEKYPYMDLDKVGIYGSSAGGQSSMAALLYHPEFYKVAVSSSGCHDNRMDKMWWNEQWMGYPIGPQYAESSNVENAAKLQGKLLLILGELDDNVDPSSTLQVMNKLVKANKNFDFLLVPGMGHSLGGDYGEHRRRDFFVKHLLGVEPPEWNWTPSITVPKP</sequence>
<keyword evidence="1" id="KW-0732">Signal</keyword>
<dbReference type="EMBL" id="FNGY01000007">
    <property type="protein sequence ID" value="SDN33276.1"/>
    <property type="molecule type" value="Genomic_DNA"/>
</dbReference>
<protein>
    <submittedName>
        <fullName evidence="4">Prolyl oligopeptidase family protein</fullName>
    </submittedName>
</protein>
<feature type="domain" description="Dipeptidylpeptidase IV N-terminal" evidence="3">
    <location>
        <begin position="121"/>
        <end position="445"/>
    </location>
</feature>
<dbReference type="Pfam" id="PF00930">
    <property type="entry name" value="DPPIV_N"/>
    <property type="match status" value="1"/>
</dbReference>
<feature type="chain" id="PRO_5010245324" evidence="1">
    <location>
        <begin position="23"/>
        <end position="744"/>
    </location>
</feature>
<gene>
    <name evidence="4" type="ORF">SAMN05421820_107107</name>
</gene>
<evidence type="ECO:0000313" key="5">
    <source>
        <dbReference type="Proteomes" id="UP000183200"/>
    </source>
</evidence>
<keyword evidence="5" id="KW-1185">Reference proteome</keyword>
<proteinExistence type="predicted"/>
<dbReference type="Gene3D" id="2.140.10.30">
    <property type="entry name" value="Dipeptidylpeptidase IV, N-terminal domain"/>
    <property type="match status" value="1"/>
</dbReference>
<dbReference type="SUPFAM" id="SSF82171">
    <property type="entry name" value="DPP6 N-terminal domain-like"/>
    <property type="match status" value="1"/>
</dbReference>
<dbReference type="SUPFAM" id="SSF53474">
    <property type="entry name" value="alpha/beta-Hydrolases"/>
    <property type="match status" value="1"/>
</dbReference>
<evidence type="ECO:0000259" key="2">
    <source>
        <dbReference type="Pfam" id="PF00326"/>
    </source>
</evidence>
<dbReference type="AlphaFoldDB" id="A0A1H0AKC3"/>
<dbReference type="GO" id="GO:0008236">
    <property type="term" value="F:serine-type peptidase activity"/>
    <property type="evidence" value="ECO:0007669"/>
    <property type="project" value="InterPro"/>
</dbReference>
<name>A0A1H0AKC3_9SPHI</name>
<dbReference type="InterPro" id="IPR002469">
    <property type="entry name" value="Peptidase_S9B_N"/>
</dbReference>
<dbReference type="RefSeq" id="WP_074610213.1">
    <property type="nucleotide sequence ID" value="NZ_FNGY01000007.1"/>
</dbReference>
<dbReference type="InterPro" id="IPR001375">
    <property type="entry name" value="Peptidase_S9_cat"/>
</dbReference>
<dbReference type="PANTHER" id="PTHR11731">
    <property type="entry name" value="PROTEASE FAMILY S9B,C DIPEPTIDYL-PEPTIDASE IV-RELATED"/>
    <property type="match status" value="1"/>
</dbReference>
<evidence type="ECO:0000256" key="1">
    <source>
        <dbReference type="SAM" id="SignalP"/>
    </source>
</evidence>
<dbReference type="GO" id="GO:0006508">
    <property type="term" value="P:proteolysis"/>
    <property type="evidence" value="ECO:0007669"/>
    <property type="project" value="InterPro"/>
</dbReference>
<evidence type="ECO:0000259" key="3">
    <source>
        <dbReference type="Pfam" id="PF00930"/>
    </source>
</evidence>